<dbReference type="InterPro" id="IPR002942">
    <property type="entry name" value="S4_RNA-bd"/>
</dbReference>
<dbReference type="SUPFAM" id="SSF55174">
    <property type="entry name" value="Alpha-L RNA-binding motif"/>
    <property type="match status" value="1"/>
</dbReference>
<reference evidence="5" key="1">
    <citation type="submission" date="2018-05" db="EMBL/GenBank/DDBJ databases">
        <authorList>
            <person name="Lanie J.A."/>
            <person name="Ng W.-L."/>
            <person name="Kazmierczak K.M."/>
            <person name="Andrzejewski T.M."/>
            <person name="Davidsen T.M."/>
            <person name="Wayne K.J."/>
            <person name="Tettelin H."/>
            <person name="Glass J.I."/>
            <person name="Rusch D."/>
            <person name="Podicherti R."/>
            <person name="Tsui H.-C.T."/>
            <person name="Winkler M.E."/>
        </authorList>
    </citation>
    <scope>NUCLEOTIDE SEQUENCE</scope>
</reference>
<dbReference type="Pfam" id="PF00849">
    <property type="entry name" value="PseudoU_synth_2"/>
    <property type="match status" value="1"/>
</dbReference>
<dbReference type="InterPro" id="IPR000748">
    <property type="entry name" value="PsdUridine_synth_RsuA/RluB/E/F"/>
</dbReference>
<gene>
    <name evidence="5" type="ORF">METZ01_LOCUS42921</name>
</gene>
<dbReference type="InterPro" id="IPR050343">
    <property type="entry name" value="RsuA_PseudoU_synthase"/>
</dbReference>
<dbReference type="Gene3D" id="3.10.290.10">
    <property type="entry name" value="RNA-binding S4 domain"/>
    <property type="match status" value="1"/>
</dbReference>
<dbReference type="InterPro" id="IPR018496">
    <property type="entry name" value="PsdUridine_synth_RsuA/RluB_CS"/>
</dbReference>
<dbReference type="EMBL" id="UINC01001863">
    <property type="protein sequence ID" value="SUZ90067.1"/>
    <property type="molecule type" value="Genomic_DNA"/>
</dbReference>
<accession>A0A381RJI7</accession>
<dbReference type="Pfam" id="PF01479">
    <property type="entry name" value="S4"/>
    <property type="match status" value="1"/>
</dbReference>
<dbReference type="PANTHER" id="PTHR47683:SF2">
    <property type="entry name" value="RNA-BINDING S4 DOMAIN-CONTAINING PROTEIN"/>
    <property type="match status" value="1"/>
</dbReference>
<dbReference type="InterPro" id="IPR006145">
    <property type="entry name" value="PsdUridine_synth_RsuA/RluA"/>
</dbReference>
<organism evidence="5">
    <name type="scientific">marine metagenome</name>
    <dbReference type="NCBI Taxonomy" id="408172"/>
    <lineage>
        <taxon>unclassified sequences</taxon>
        <taxon>metagenomes</taxon>
        <taxon>ecological metagenomes</taxon>
    </lineage>
</organism>
<feature type="domain" description="Pseudouridine synthase RsuA/RluA-like" evidence="3">
    <location>
        <begin position="62"/>
        <end position="191"/>
    </location>
</feature>
<dbReference type="GO" id="GO:0009982">
    <property type="term" value="F:pseudouridine synthase activity"/>
    <property type="evidence" value="ECO:0007669"/>
    <property type="project" value="InterPro"/>
</dbReference>
<dbReference type="InterPro" id="IPR042092">
    <property type="entry name" value="PsdUridine_s_RsuA/RluB/E/F_cat"/>
</dbReference>
<dbReference type="AlphaFoldDB" id="A0A381RJI7"/>
<feature type="domain" description="RNA-binding S4" evidence="4">
    <location>
        <begin position="1"/>
        <end position="47"/>
    </location>
</feature>
<sequence length="237" mass="27801">MRLNKYLAKSGIASRRKSDELIKMATTTVNNEIILDPAYDVNDFDEIRYDGKLLQIDKEKIVIVFNKPKNVITSIRDPYNRKTVMDYIHYKKRLVPVGRLDKDTTGLLLLTNDGDLHYFLTHPKNRIIREYDVVIDRVIDSEKIKRITRGLNIGEGEIGKAKVVKQKMIKGRCHVRLVLRQGKKREIRRIFRRLKIKLYKLHRVSFGGVRLNGLKESEFRLLDENEIKQLKIEISSD</sequence>
<dbReference type="CDD" id="cd02870">
    <property type="entry name" value="PseudoU_synth_RsuA_like"/>
    <property type="match status" value="1"/>
</dbReference>
<dbReference type="CDD" id="cd00165">
    <property type="entry name" value="S4"/>
    <property type="match status" value="1"/>
</dbReference>
<dbReference type="InterPro" id="IPR036986">
    <property type="entry name" value="S4_RNA-bd_sf"/>
</dbReference>
<dbReference type="InterPro" id="IPR020094">
    <property type="entry name" value="TruA/RsuA/RluB/E/F_N"/>
</dbReference>
<dbReference type="GO" id="GO:0001522">
    <property type="term" value="P:pseudouridine synthesis"/>
    <property type="evidence" value="ECO:0007669"/>
    <property type="project" value="InterPro"/>
</dbReference>
<dbReference type="PANTHER" id="PTHR47683">
    <property type="entry name" value="PSEUDOURIDINE SYNTHASE FAMILY PROTEIN-RELATED"/>
    <property type="match status" value="1"/>
</dbReference>
<dbReference type="PROSITE" id="PS01149">
    <property type="entry name" value="PSI_RSU"/>
    <property type="match status" value="1"/>
</dbReference>
<dbReference type="SUPFAM" id="SSF55120">
    <property type="entry name" value="Pseudouridine synthase"/>
    <property type="match status" value="1"/>
</dbReference>
<comment type="similarity">
    <text evidence="1">Belongs to the pseudouridine synthase RsuA family.</text>
</comment>
<name>A0A381RJI7_9ZZZZ</name>
<evidence type="ECO:0000313" key="5">
    <source>
        <dbReference type="EMBL" id="SUZ90067.1"/>
    </source>
</evidence>
<dbReference type="PROSITE" id="PS50889">
    <property type="entry name" value="S4"/>
    <property type="match status" value="1"/>
</dbReference>
<evidence type="ECO:0000259" key="4">
    <source>
        <dbReference type="Pfam" id="PF01479"/>
    </source>
</evidence>
<dbReference type="InterPro" id="IPR020103">
    <property type="entry name" value="PsdUridine_synth_cat_dom_sf"/>
</dbReference>
<dbReference type="GO" id="GO:0003723">
    <property type="term" value="F:RNA binding"/>
    <property type="evidence" value="ECO:0007669"/>
    <property type="project" value="InterPro"/>
</dbReference>
<dbReference type="Gene3D" id="3.30.70.1560">
    <property type="entry name" value="Alpha-L RNA-binding motif"/>
    <property type="match status" value="1"/>
</dbReference>
<evidence type="ECO:0000256" key="1">
    <source>
        <dbReference type="ARBA" id="ARBA00008348"/>
    </source>
</evidence>
<proteinExistence type="inferred from homology"/>
<dbReference type="NCBIfam" id="TIGR00093">
    <property type="entry name" value="pseudouridine synthase"/>
    <property type="match status" value="1"/>
</dbReference>
<dbReference type="GO" id="GO:0006364">
    <property type="term" value="P:rRNA processing"/>
    <property type="evidence" value="ECO:0007669"/>
    <property type="project" value="UniProtKB-ARBA"/>
</dbReference>
<keyword evidence="2" id="KW-0413">Isomerase</keyword>
<evidence type="ECO:0000259" key="3">
    <source>
        <dbReference type="Pfam" id="PF00849"/>
    </source>
</evidence>
<dbReference type="Gene3D" id="3.30.70.580">
    <property type="entry name" value="Pseudouridine synthase I, catalytic domain, N-terminal subdomain"/>
    <property type="match status" value="1"/>
</dbReference>
<protein>
    <submittedName>
        <fullName evidence="5">Uncharacterized protein</fullName>
    </submittedName>
</protein>
<evidence type="ECO:0000256" key="2">
    <source>
        <dbReference type="ARBA" id="ARBA00023235"/>
    </source>
</evidence>